<keyword evidence="4" id="KW-0238">DNA-binding</keyword>
<gene>
    <name evidence="7" type="primary">RPP30</name>
    <name evidence="7" type="ORF">T05_4857</name>
</gene>
<evidence type="ECO:0000259" key="6">
    <source>
        <dbReference type="PROSITE" id="PS50118"/>
    </source>
</evidence>
<dbReference type="GO" id="GO:0008033">
    <property type="term" value="P:tRNA processing"/>
    <property type="evidence" value="ECO:0007669"/>
    <property type="project" value="UniProtKB-KW"/>
</dbReference>
<evidence type="ECO:0000256" key="5">
    <source>
        <dbReference type="SAM" id="MobiDB-lite"/>
    </source>
</evidence>
<dbReference type="SUPFAM" id="SSF47095">
    <property type="entry name" value="HMG-box"/>
    <property type="match status" value="1"/>
</dbReference>
<dbReference type="InterPro" id="IPR036910">
    <property type="entry name" value="HMG_box_dom_sf"/>
</dbReference>
<dbReference type="EMBL" id="JYDJ01000564">
    <property type="protein sequence ID" value="KRX34458.1"/>
    <property type="molecule type" value="Genomic_DNA"/>
</dbReference>
<dbReference type="InterPro" id="IPR002738">
    <property type="entry name" value="RNase_P_p30"/>
</dbReference>
<evidence type="ECO:0000256" key="3">
    <source>
        <dbReference type="ARBA" id="ARBA00022694"/>
    </source>
</evidence>
<dbReference type="AlphaFoldDB" id="A0A0V0T632"/>
<dbReference type="GO" id="GO:0005655">
    <property type="term" value="C:nucleolar ribonuclease P complex"/>
    <property type="evidence" value="ECO:0007669"/>
    <property type="project" value="TreeGrafter"/>
</dbReference>
<name>A0A0V0T632_9BILA</name>
<dbReference type="PROSITE" id="PS50118">
    <property type="entry name" value="HMG_BOX_2"/>
    <property type="match status" value="1"/>
</dbReference>
<sequence length="586" mass="68068">LMSRKVGKNNFTDLNILYKQNESRELIISIIKFAFQQLGYSTVAVNCEQLYSYAKSSNAACSKRKRQQSSVPEPFVVDPTEIDILSLESRGERLRVFSRLTLVVNSVERLQELLSNKIISNYDIIAVCPLNETTFDMAASDSRVHLLTTDVTADNFSLFQGNRLNEAVRNGKYIEISYSPAIMDTSIRKEVFTCGRKIFRTIGEKGIILTSRATRPMEMRAPYDVINISHLFGMNTNESRSAITVNPQQLLLAVEDNKSKPREQDANLSLATTSNVRFELLKKLSQVPEFNVQMEFQEMASKKLPIPLDDLITLVAKVSERVSLSGTTAHYRRFKFENVLFKDYSAKDLRKVWRMLRLKAYGEHNLVQDVQAIEEYIAKLQPPATDRPKKPLTAYVYYVTKRYSKMRSKNPTLTNLELVRILAEEWRKMDVEKKRKYQRHYESKKEDYNRQMEEFYEKHPELRSSHRGRNVRKKEKATVSNETNDLPFMKFMESRSKKYSEKYGLKGKDLRDKLRCKFENLSDEKRRKWILRAENSEDTYVDCNLGLAPIQPSANDVLLFMRVNTLHSKRYTVKLNNDKSSAVMSD</sequence>
<dbReference type="Proteomes" id="UP000055048">
    <property type="component" value="Unassembled WGS sequence"/>
</dbReference>
<feature type="DNA-binding region" description="HMG box" evidence="4">
    <location>
        <begin position="388"/>
        <end position="456"/>
    </location>
</feature>
<dbReference type="InterPro" id="IPR016195">
    <property type="entry name" value="Pol/histidinol_Pase-like"/>
</dbReference>
<dbReference type="Pfam" id="PF01876">
    <property type="entry name" value="RNase_P_p30"/>
    <property type="match status" value="1"/>
</dbReference>
<comment type="caution">
    <text evidence="7">The sequence shown here is derived from an EMBL/GenBank/DDBJ whole genome shotgun (WGS) entry which is preliminary data.</text>
</comment>
<accession>A0A0V0T632</accession>
<reference evidence="7 8" key="1">
    <citation type="submission" date="2015-01" db="EMBL/GenBank/DDBJ databases">
        <title>Evolution of Trichinella species and genotypes.</title>
        <authorList>
            <person name="Korhonen P.K."/>
            <person name="Edoardo P."/>
            <person name="Giuseppe L.R."/>
            <person name="Gasser R.B."/>
        </authorList>
    </citation>
    <scope>NUCLEOTIDE SEQUENCE [LARGE SCALE GENOMIC DNA]</scope>
    <source>
        <strain evidence="7">ISS417</strain>
    </source>
</reference>
<organism evidence="7 8">
    <name type="scientific">Trichinella murrelli</name>
    <dbReference type="NCBI Taxonomy" id="144512"/>
    <lineage>
        <taxon>Eukaryota</taxon>
        <taxon>Metazoa</taxon>
        <taxon>Ecdysozoa</taxon>
        <taxon>Nematoda</taxon>
        <taxon>Enoplea</taxon>
        <taxon>Dorylaimia</taxon>
        <taxon>Trichinellida</taxon>
        <taxon>Trichinellidae</taxon>
        <taxon>Trichinella</taxon>
    </lineage>
</organism>
<evidence type="ECO:0000313" key="8">
    <source>
        <dbReference type="Proteomes" id="UP000055048"/>
    </source>
</evidence>
<keyword evidence="8" id="KW-1185">Reference proteome</keyword>
<feature type="non-terminal residue" evidence="7">
    <location>
        <position position="1"/>
    </location>
</feature>
<dbReference type="OrthoDB" id="17948at2759"/>
<dbReference type="GO" id="GO:0003677">
    <property type="term" value="F:DNA binding"/>
    <property type="evidence" value="ECO:0007669"/>
    <property type="project" value="UniProtKB-UniRule"/>
</dbReference>
<keyword evidence="3" id="KW-0819">tRNA processing</keyword>
<protein>
    <submittedName>
        <fullName evidence="7">Ribonuclease P protein subunit p30</fullName>
    </submittedName>
</protein>
<dbReference type="PANTHER" id="PTHR13031:SF0">
    <property type="entry name" value="RIBONUCLEASE P PROTEIN SUBUNIT P30"/>
    <property type="match status" value="1"/>
</dbReference>
<dbReference type="SMART" id="SM00398">
    <property type="entry name" value="HMG"/>
    <property type="match status" value="1"/>
</dbReference>
<evidence type="ECO:0000256" key="1">
    <source>
        <dbReference type="ARBA" id="ARBA00004123"/>
    </source>
</evidence>
<evidence type="ECO:0000256" key="4">
    <source>
        <dbReference type="PROSITE-ProRule" id="PRU00267"/>
    </source>
</evidence>
<dbReference type="Gene3D" id="1.10.30.10">
    <property type="entry name" value="High mobility group box domain"/>
    <property type="match status" value="1"/>
</dbReference>
<comment type="similarity">
    <text evidence="2">Belongs to the eukaryotic/archaeal RNase P protein component 3 family.</text>
</comment>
<dbReference type="Pfam" id="PF00505">
    <property type="entry name" value="HMG_box"/>
    <property type="match status" value="1"/>
</dbReference>
<dbReference type="Gene3D" id="3.20.20.140">
    <property type="entry name" value="Metal-dependent hydrolases"/>
    <property type="match status" value="1"/>
</dbReference>
<keyword evidence="4" id="KW-0539">Nucleus</keyword>
<evidence type="ECO:0000313" key="7">
    <source>
        <dbReference type="EMBL" id="KRX34458.1"/>
    </source>
</evidence>
<dbReference type="GO" id="GO:0003723">
    <property type="term" value="F:RNA binding"/>
    <property type="evidence" value="ECO:0007669"/>
    <property type="project" value="TreeGrafter"/>
</dbReference>
<evidence type="ECO:0000256" key="2">
    <source>
        <dbReference type="ARBA" id="ARBA00007331"/>
    </source>
</evidence>
<proteinExistence type="inferred from homology"/>
<feature type="compositionally biased region" description="Basic residues" evidence="5">
    <location>
        <begin position="465"/>
        <end position="475"/>
    </location>
</feature>
<feature type="region of interest" description="Disordered" evidence="5">
    <location>
        <begin position="458"/>
        <end position="479"/>
    </location>
</feature>
<dbReference type="SUPFAM" id="SSF89550">
    <property type="entry name" value="PHP domain-like"/>
    <property type="match status" value="1"/>
</dbReference>
<dbReference type="PANTHER" id="PTHR13031">
    <property type="entry name" value="RIBONUCLEASE P SUBUNIT P30"/>
    <property type="match status" value="1"/>
</dbReference>
<dbReference type="InterPro" id="IPR009071">
    <property type="entry name" value="HMG_box_dom"/>
</dbReference>
<feature type="domain" description="HMG box" evidence="6">
    <location>
        <begin position="388"/>
        <end position="456"/>
    </location>
</feature>
<comment type="subcellular location">
    <subcellularLocation>
        <location evidence="1">Nucleus</location>
    </subcellularLocation>
</comment>